<keyword evidence="2 7" id="KW-0813">Transport</keyword>
<dbReference type="GO" id="GO:0005886">
    <property type="term" value="C:plasma membrane"/>
    <property type="evidence" value="ECO:0007669"/>
    <property type="project" value="UniProtKB-SubCell"/>
</dbReference>
<feature type="transmembrane region" description="Helical" evidence="7">
    <location>
        <begin position="105"/>
        <end position="124"/>
    </location>
</feature>
<keyword evidence="10" id="KW-1185">Reference proteome</keyword>
<evidence type="ECO:0000256" key="3">
    <source>
        <dbReference type="ARBA" id="ARBA00022475"/>
    </source>
</evidence>
<dbReference type="eggNOG" id="COG1173">
    <property type="taxonomic scope" value="Bacteria"/>
</dbReference>
<evidence type="ECO:0000256" key="5">
    <source>
        <dbReference type="ARBA" id="ARBA00022989"/>
    </source>
</evidence>
<dbReference type="InterPro" id="IPR035906">
    <property type="entry name" value="MetI-like_sf"/>
</dbReference>
<proteinExistence type="inferred from homology"/>
<dbReference type="OrthoDB" id="9812701at2"/>
<dbReference type="HOGENOM" id="CLU_028518_5_2_11"/>
<reference evidence="9 10" key="1">
    <citation type="journal article" date="2009" name="Stand. Genomic Sci.">
        <title>Complete genome sequence of Jonesia denitrificans type strain (Prevot 55134).</title>
        <authorList>
            <person name="Pukall R."/>
            <person name="Gehrich-Schroter G."/>
            <person name="Lapidus A."/>
            <person name="Nolan M."/>
            <person name="Glavina Del Rio T."/>
            <person name="Lucas S."/>
            <person name="Chen F."/>
            <person name="Tice H."/>
            <person name="Pitluck S."/>
            <person name="Cheng J.F."/>
            <person name="Copeland A."/>
            <person name="Saunders E."/>
            <person name="Brettin T."/>
            <person name="Detter J.C."/>
            <person name="Bruce D."/>
            <person name="Goodwin L."/>
            <person name="Pati A."/>
            <person name="Ivanova N."/>
            <person name="Mavromatis K."/>
            <person name="Ovchinnikova G."/>
            <person name="Chen A."/>
            <person name="Palaniappan K."/>
            <person name="Land M."/>
            <person name="Hauser L."/>
            <person name="Chang Y.J."/>
            <person name="Jeffries C.D."/>
            <person name="Chain P."/>
            <person name="Goker M."/>
            <person name="Bristow J."/>
            <person name="Eisen J.A."/>
            <person name="Markowitz V."/>
            <person name="Hugenholtz P."/>
            <person name="Kyrpides N.C."/>
            <person name="Klenk H.P."/>
            <person name="Han C."/>
        </authorList>
    </citation>
    <scope>NUCLEOTIDE SEQUENCE [LARGE SCALE GENOMIC DNA]</scope>
    <source>
        <strain evidence="10">ATCC 14870 / DSM 20603 / BCRC 15368 / CIP 55.134 / JCM 11481 / NBRC 15587 / NCTC 10816 / Prevot 55134</strain>
    </source>
</reference>
<dbReference type="InterPro" id="IPR000515">
    <property type="entry name" value="MetI-like"/>
</dbReference>
<dbReference type="AlphaFoldDB" id="C7QZ09"/>
<dbReference type="CDD" id="cd06261">
    <property type="entry name" value="TM_PBP2"/>
    <property type="match status" value="1"/>
</dbReference>
<accession>C7QZ09</accession>
<evidence type="ECO:0000313" key="9">
    <source>
        <dbReference type="EMBL" id="ACV07917.1"/>
    </source>
</evidence>
<dbReference type="STRING" id="471856.Jden_0243"/>
<dbReference type="Proteomes" id="UP000000628">
    <property type="component" value="Chromosome"/>
</dbReference>
<feature type="transmembrane region" description="Helical" evidence="7">
    <location>
        <begin position="130"/>
        <end position="147"/>
    </location>
</feature>
<evidence type="ECO:0000256" key="2">
    <source>
        <dbReference type="ARBA" id="ARBA00022448"/>
    </source>
</evidence>
<dbReference type="Pfam" id="PF00528">
    <property type="entry name" value="BPD_transp_1"/>
    <property type="match status" value="1"/>
</dbReference>
<keyword evidence="6 7" id="KW-0472">Membrane</keyword>
<dbReference type="SUPFAM" id="SSF161098">
    <property type="entry name" value="MetI-like"/>
    <property type="match status" value="1"/>
</dbReference>
<feature type="transmembrane region" description="Helical" evidence="7">
    <location>
        <begin position="72"/>
        <end position="93"/>
    </location>
</feature>
<feature type="transmembrane region" description="Helical" evidence="7">
    <location>
        <begin position="187"/>
        <end position="213"/>
    </location>
</feature>
<dbReference type="RefSeq" id="WP_015770546.1">
    <property type="nucleotide sequence ID" value="NC_013174.1"/>
</dbReference>
<evidence type="ECO:0000256" key="6">
    <source>
        <dbReference type="ARBA" id="ARBA00023136"/>
    </source>
</evidence>
<evidence type="ECO:0000256" key="7">
    <source>
        <dbReference type="RuleBase" id="RU363032"/>
    </source>
</evidence>
<dbReference type="PANTHER" id="PTHR43386">
    <property type="entry name" value="OLIGOPEPTIDE TRANSPORT SYSTEM PERMEASE PROTEIN APPC"/>
    <property type="match status" value="1"/>
</dbReference>
<evidence type="ECO:0000313" key="10">
    <source>
        <dbReference type="Proteomes" id="UP000000628"/>
    </source>
</evidence>
<protein>
    <submittedName>
        <fullName evidence="9">Binding-protein-dependent transport systems inner membrane component</fullName>
    </submittedName>
</protein>
<keyword evidence="4 7" id="KW-0812">Transmembrane</keyword>
<dbReference type="GO" id="GO:0055085">
    <property type="term" value="P:transmembrane transport"/>
    <property type="evidence" value="ECO:0007669"/>
    <property type="project" value="InterPro"/>
</dbReference>
<name>C7QZ09_JONDD</name>
<dbReference type="PROSITE" id="PS50928">
    <property type="entry name" value="ABC_TM1"/>
    <property type="match status" value="1"/>
</dbReference>
<feature type="domain" description="ABC transmembrane type-1" evidence="8">
    <location>
        <begin position="66"/>
        <end position="255"/>
    </location>
</feature>
<keyword evidence="3" id="KW-1003">Cell membrane</keyword>
<comment type="subcellular location">
    <subcellularLocation>
        <location evidence="1 7">Cell membrane</location>
        <topology evidence="1 7">Multi-pass membrane protein</topology>
    </subcellularLocation>
</comment>
<dbReference type="PANTHER" id="PTHR43386:SF25">
    <property type="entry name" value="PEPTIDE ABC TRANSPORTER PERMEASE PROTEIN"/>
    <property type="match status" value="1"/>
</dbReference>
<comment type="similarity">
    <text evidence="7">Belongs to the binding-protein-dependent transport system permease family.</text>
</comment>
<evidence type="ECO:0000259" key="8">
    <source>
        <dbReference type="PROSITE" id="PS50928"/>
    </source>
</evidence>
<feature type="transmembrane region" description="Helical" evidence="7">
    <location>
        <begin position="233"/>
        <end position="255"/>
    </location>
</feature>
<dbReference type="Gene3D" id="1.10.3720.10">
    <property type="entry name" value="MetI-like"/>
    <property type="match status" value="1"/>
</dbReference>
<dbReference type="KEGG" id="jde:Jden_0243"/>
<evidence type="ECO:0000256" key="1">
    <source>
        <dbReference type="ARBA" id="ARBA00004651"/>
    </source>
</evidence>
<keyword evidence="5 7" id="KW-1133">Transmembrane helix</keyword>
<organism evidence="9 10">
    <name type="scientific">Jonesia denitrificans (strain ATCC 14870 / DSM 20603 / BCRC 15368 / CIP 55.134 / JCM 11481 / NBRC 15587 / NCTC 10816 / Prevot 55134)</name>
    <name type="common">Listeria denitrificans</name>
    <dbReference type="NCBI Taxonomy" id="471856"/>
    <lineage>
        <taxon>Bacteria</taxon>
        <taxon>Bacillati</taxon>
        <taxon>Actinomycetota</taxon>
        <taxon>Actinomycetes</taxon>
        <taxon>Micrococcales</taxon>
        <taxon>Jonesiaceae</taxon>
        <taxon>Jonesia</taxon>
    </lineage>
</organism>
<dbReference type="EMBL" id="CP001706">
    <property type="protein sequence ID" value="ACV07917.1"/>
    <property type="molecule type" value="Genomic_DNA"/>
</dbReference>
<evidence type="ECO:0000256" key="4">
    <source>
        <dbReference type="ARBA" id="ARBA00022692"/>
    </source>
</evidence>
<dbReference type="InterPro" id="IPR050366">
    <property type="entry name" value="BP-dependent_transpt_permease"/>
</dbReference>
<sequence length="268" mass="27740">MRKVGLLLAALVIGWVLLAMIAPTLLTSTDPLATDPTTVLAPPSSEHWFGTDQSGRDVYARVVHGARDSVLVGLRAVLIAMIIGGVLGTVAGLAPRWVDRSVSRIVTILLAFPEFLLALLVVAILGKGPLPVALGVTIAIIPAYARLARVTAHQHRTSPLLDAATTLGVPRVRAIVRHVLPPVTSALLGLAIIGFGSAIVTAAGLSFLGLGIAPPAPEWGVMMSEGKNQLANGWWITFFPGLVLAATVVAITALARPLQQALAGGSPS</sequence>
<gene>
    <name evidence="9" type="ordered locus">Jden_0243</name>
</gene>